<dbReference type="GO" id="GO:0004553">
    <property type="term" value="F:hydrolase activity, hydrolyzing O-glycosyl compounds"/>
    <property type="evidence" value="ECO:0007669"/>
    <property type="project" value="InterPro"/>
</dbReference>
<feature type="site" description="Important for catalytic activity, responsible for pKa modulation of the active site Glu and correct orientation of both the proton donor and substrate" evidence="5">
    <location>
        <position position="144"/>
    </location>
</feature>
<name>A0A8H7H2Q7_9AGAM</name>
<protein>
    <submittedName>
        <fullName evidence="9">Glycosyl hydrolases family 43</fullName>
    </submittedName>
</protein>
<dbReference type="AlphaFoldDB" id="A0A8H7H2Q7"/>
<keyword evidence="3 6" id="KW-0378">Hydrolase</keyword>
<evidence type="ECO:0000313" key="9">
    <source>
        <dbReference type="EMBL" id="KAF8671723.1"/>
    </source>
</evidence>
<dbReference type="GO" id="GO:0005975">
    <property type="term" value="P:carbohydrate metabolic process"/>
    <property type="evidence" value="ECO:0007669"/>
    <property type="project" value="InterPro"/>
</dbReference>
<evidence type="ECO:0000256" key="1">
    <source>
        <dbReference type="ARBA" id="ARBA00009865"/>
    </source>
</evidence>
<feature type="signal peptide" evidence="8">
    <location>
        <begin position="1"/>
        <end position="19"/>
    </location>
</feature>
<keyword evidence="2 8" id="KW-0732">Signal</keyword>
<reference evidence="9" key="1">
    <citation type="submission" date="2020-09" db="EMBL/GenBank/DDBJ databases">
        <title>Comparative genome analyses of four rice-infecting Rhizoctonia solani isolates reveal extensive enrichment of homogalacturonan modification genes.</title>
        <authorList>
            <person name="Lee D.-Y."/>
            <person name="Jeon J."/>
            <person name="Kim K.-T."/>
            <person name="Cheong K."/>
            <person name="Song H."/>
            <person name="Choi G."/>
            <person name="Ko J."/>
            <person name="Opiyo S.O."/>
            <person name="Zuo S."/>
            <person name="Madhav S."/>
            <person name="Lee Y.-H."/>
            <person name="Wang G.-L."/>
        </authorList>
    </citation>
    <scope>NUCLEOTIDE SEQUENCE</scope>
    <source>
        <strain evidence="9">AG1-IA YN-7</strain>
    </source>
</reference>
<evidence type="ECO:0000256" key="8">
    <source>
        <dbReference type="SAM" id="SignalP"/>
    </source>
</evidence>
<dbReference type="Gene3D" id="2.115.10.20">
    <property type="entry name" value="Glycosyl hydrolase domain, family 43"/>
    <property type="match status" value="1"/>
</dbReference>
<evidence type="ECO:0000256" key="5">
    <source>
        <dbReference type="PIRSR" id="PIRSR606710-2"/>
    </source>
</evidence>
<evidence type="ECO:0000256" key="6">
    <source>
        <dbReference type="RuleBase" id="RU361187"/>
    </source>
</evidence>
<dbReference type="InterPro" id="IPR006710">
    <property type="entry name" value="Glyco_hydro_43"/>
</dbReference>
<dbReference type="CDD" id="cd18820">
    <property type="entry name" value="GH43_LbAraf43-like"/>
    <property type="match status" value="1"/>
</dbReference>
<keyword evidence="4 6" id="KW-0326">Glycosidase</keyword>
<dbReference type="InterPro" id="IPR023296">
    <property type="entry name" value="Glyco_hydro_beta-prop_sf"/>
</dbReference>
<sequence length="348" mass="37797">MKFLYTTVLLSFYFLCVSAFTNPLKTPNGSDPFMVYSNGYYYLMSTATTTWGNLQISRATSMAGLKTATPKVVWTDGTTSRCCQMWAPELHQVSGSWYIYYTAGPKTGDVHIHAIKGSSSDIWASSWSYAGSLVPPNRSKSALDATVLTHSSGNYLVWSSWEDGVGQSLFISCAFCFLYDEKVDTDLLCSKMNSPTSIGNAVLISKPTNSWEKVGTGVNEGPAPLYHNGRTWIVFSASLCSTTGYSLGRIELTGSDPLQASSWVKYNNAPIFSAANGNYAVSHFSTGHNGFFTTPSGAIWNVYHASPSSSVTCDGNRRTMVQPVNWNSDGTPNLGQPLPLSQNINEPA</sequence>
<evidence type="ECO:0000256" key="7">
    <source>
        <dbReference type="SAM" id="MobiDB-lite"/>
    </source>
</evidence>
<organism evidence="9 10">
    <name type="scientific">Rhizoctonia solani</name>
    <dbReference type="NCBI Taxonomy" id="456999"/>
    <lineage>
        <taxon>Eukaryota</taxon>
        <taxon>Fungi</taxon>
        <taxon>Dikarya</taxon>
        <taxon>Basidiomycota</taxon>
        <taxon>Agaricomycotina</taxon>
        <taxon>Agaricomycetes</taxon>
        <taxon>Cantharellales</taxon>
        <taxon>Ceratobasidiaceae</taxon>
        <taxon>Rhizoctonia</taxon>
    </lineage>
</organism>
<accession>A0A8H7H2Q7</accession>
<evidence type="ECO:0000313" key="10">
    <source>
        <dbReference type="Proteomes" id="UP000650582"/>
    </source>
</evidence>
<evidence type="ECO:0000256" key="3">
    <source>
        <dbReference type="ARBA" id="ARBA00022801"/>
    </source>
</evidence>
<feature type="chain" id="PRO_5034047594" evidence="8">
    <location>
        <begin position="20"/>
        <end position="348"/>
    </location>
</feature>
<dbReference type="PANTHER" id="PTHR43817">
    <property type="entry name" value="GLYCOSYL HYDROLASE"/>
    <property type="match status" value="1"/>
</dbReference>
<gene>
    <name evidence="9" type="ORF">RHS04_08139</name>
</gene>
<dbReference type="SUPFAM" id="SSF75005">
    <property type="entry name" value="Arabinanase/levansucrase/invertase"/>
    <property type="match status" value="1"/>
</dbReference>
<dbReference type="Pfam" id="PF04616">
    <property type="entry name" value="Glyco_hydro_43"/>
    <property type="match status" value="1"/>
</dbReference>
<proteinExistence type="inferred from homology"/>
<dbReference type="EMBL" id="JACYCC010000217">
    <property type="protein sequence ID" value="KAF8671723.1"/>
    <property type="molecule type" value="Genomic_DNA"/>
</dbReference>
<dbReference type="PANTHER" id="PTHR43817:SF1">
    <property type="entry name" value="HYDROLASE, FAMILY 43, PUTATIVE (AFU_ORTHOLOGUE AFUA_3G01660)-RELATED"/>
    <property type="match status" value="1"/>
</dbReference>
<evidence type="ECO:0000256" key="4">
    <source>
        <dbReference type="ARBA" id="ARBA00023295"/>
    </source>
</evidence>
<dbReference type="Proteomes" id="UP000650582">
    <property type="component" value="Unassembled WGS sequence"/>
</dbReference>
<feature type="region of interest" description="Disordered" evidence="7">
    <location>
        <begin position="326"/>
        <end position="348"/>
    </location>
</feature>
<comment type="caution">
    <text evidence="9">The sequence shown here is derived from an EMBL/GenBank/DDBJ whole genome shotgun (WGS) entry which is preliminary data.</text>
</comment>
<evidence type="ECO:0000256" key="2">
    <source>
        <dbReference type="ARBA" id="ARBA00022729"/>
    </source>
</evidence>
<comment type="similarity">
    <text evidence="1 6">Belongs to the glycosyl hydrolase 43 family.</text>
</comment>